<dbReference type="Proteomes" id="UP001054837">
    <property type="component" value="Unassembled WGS sequence"/>
</dbReference>
<protein>
    <recommendedName>
        <fullName evidence="4">Apple domain-containing protein</fullName>
    </recommendedName>
</protein>
<name>A0AAV4V0Y7_9ARAC</name>
<gene>
    <name evidence="2" type="primary">AVEN_74540_1</name>
    <name evidence="2" type="ORF">CDAR_393221</name>
</gene>
<organism evidence="2 3">
    <name type="scientific">Caerostris darwini</name>
    <dbReference type="NCBI Taxonomy" id="1538125"/>
    <lineage>
        <taxon>Eukaryota</taxon>
        <taxon>Metazoa</taxon>
        <taxon>Ecdysozoa</taxon>
        <taxon>Arthropoda</taxon>
        <taxon>Chelicerata</taxon>
        <taxon>Arachnida</taxon>
        <taxon>Araneae</taxon>
        <taxon>Araneomorphae</taxon>
        <taxon>Entelegynae</taxon>
        <taxon>Araneoidea</taxon>
        <taxon>Araneidae</taxon>
        <taxon>Caerostris</taxon>
    </lineage>
</organism>
<proteinExistence type="predicted"/>
<keyword evidence="3" id="KW-1185">Reference proteome</keyword>
<evidence type="ECO:0008006" key="4">
    <source>
        <dbReference type="Google" id="ProtNLM"/>
    </source>
</evidence>
<accession>A0AAV4V0Y7</accession>
<reference evidence="2 3" key="1">
    <citation type="submission" date="2021-06" db="EMBL/GenBank/DDBJ databases">
        <title>Caerostris darwini draft genome.</title>
        <authorList>
            <person name="Kono N."/>
            <person name="Arakawa K."/>
        </authorList>
    </citation>
    <scope>NUCLEOTIDE SEQUENCE [LARGE SCALE GENOMIC DNA]</scope>
</reference>
<dbReference type="AlphaFoldDB" id="A0AAV4V0Y7"/>
<comment type="caution">
    <text evidence="2">The sequence shown here is derived from an EMBL/GenBank/DDBJ whole genome shotgun (WGS) entry which is preliminary data.</text>
</comment>
<feature type="compositionally biased region" description="Low complexity" evidence="1">
    <location>
        <begin position="125"/>
        <end position="282"/>
    </location>
</feature>
<feature type="region of interest" description="Disordered" evidence="1">
    <location>
        <begin position="125"/>
        <end position="288"/>
    </location>
</feature>
<evidence type="ECO:0000313" key="3">
    <source>
        <dbReference type="Proteomes" id="UP001054837"/>
    </source>
</evidence>
<evidence type="ECO:0000313" key="2">
    <source>
        <dbReference type="EMBL" id="GIY63513.1"/>
    </source>
</evidence>
<sequence length="451" mass="48692">MIRISAFEVSMTQFYFWFENKVHVNWVLGSFDDSHMVTCLQKCRNDTDCSGMALGPLREDSDKFQRTCITLSDVEESDCDDNDDCEREKFQVFQFLKPMKPTTTTKLLTTSTKYPITTTEISTTTTRATTLSTTTEAQTTTSEILTSTTEASSTTTTRNTPTATTVSETSSTAASTSTTTKNTPTTTTESETTITTAASTSTTTATSTSTTARNTPTATTERETTTGASTSTTTTTAASNYTTTRNTPTTTTEGGTTTTETISSTTDAGTSTLSTTTQSSECSDADDNPQAANCKVAERQKQKCGGVEASIICSEPRDQSFVFGLVSSVPLFTDVRMQVRCKNQFSQAVFKMETKKDTYNPFAGTMGCNPDETIIGIDVCFQGELKYVSVECCPIQPGFTIDNSTVMAGNSKQDPVRATCPEEKSMITLRLNKDSNGDINVSIGCAKIIKK</sequence>
<dbReference type="EMBL" id="BPLQ01012192">
    <property type="protein sequence ID" value="GIY63513.1"/>
    <property type="molecule type" value="Genomic_DNA"/>
</dbReference>
<evidence type="ECO:0000256" key="1">
    <source>
        <dbReference type="SAM" id="MobiDB-lite"/>
    </source>
</evidence>